<proteinExistence type="predicted"/>
<dbReference type="RefSeq" id="WP_163383028.1">
    <property type="nucleotide sequence ID" value="NZ_JAUFQS010000047.1"/>
</dbReference>
<accession>A0ABT8CCE7</accession>
<comment type="caution">
    <text evidence="1">The sequence shown here is derived from an EMBL/GenBank/DDBJ whole genome shotgun (WGS) entry which is preliminary data.</text>
</comment>
<gene>
    <name evidence="1" type="ORF">QWZ15_21905</name>
</gene>
<dbReference type="EMBL" id="JAUFQS010000047">
    <property type="protein sequence ID" value="MDN3690489.1"/>
    <property type="molecule type" value="Genomic_DNA"/>
</dbReference>
<protein>
    <recommendedName>
        <fullName evidence="3">Lipoprotein</fullName>
    </recommendedName>
</protein>
<dbReference type="Proteomes" id="UP001236663">
    <property type="component" value="Unassembled WGS sequence"/>
</dbReference>
<sequence length="215" mass="23883">MKTIVKLILVLPMMVFWSCGDFMEEDINSNFQDSIDSQNHVKNFKNLSPEDPLVISALSSLNQKSNDKNPSSISLRVSNNLGDVGLFEYENGRSAVSFTFKDDNEEVFVQVLDSGKESDFILANFNEYSAKDKSRPSISFRSLNTGNQFIYNSEKLGLNSDGPSLKGWGNCMDSAIDKLFDDWDNDPVGTFGCWVLSPFCVVGAGLGCAIKEIRK</sequence>
<reference evidence="2" key="1">
    <citation type="journal article" date="2019" name="Int. J. Syst. Evol. Microbiol.">
        <title>The Global Catalogue of Microorganisms (GCM) 10K type strain sequencing project: providing services to taxonomists for standard genome sequencing and annotation.</title>
        <authorList>
            <consortium name="The Broad Institute Genomics Platform"/>
            <consortium name="The Broad Institute Genome Sequencing Center for Infectious Disease"/>
            <person name="Wu L."/>
            <person name="Ma J."/>
        </authorList>
    </citation>
    <scope>NUCLEOTIDE SEQUENCE [LARGE SCALE GENOMIC DNA]</scope>
    <source>
        <strain evidence="2">CECT 7706</strain>
    </source>
</reference>
<evidence type="ECO:0000313" key="2">
    <source>
        <dbReference type="Proteomes" id="UP001236663"/>
    </source>
</evidence>
<evidence type="ECO:0008006" key="3">
    <source>
        <dbReference type="Google" id="ProtNLM"/>
    </source>
</evidence>
<name>A0ABT8CCE7_9BACT</name>
<organism evidence="1 2">
    <name type="scientific">Cyclobacterium jeungdonense</name>
    <dbReference type="NCBI Taxonomy" id="708087"/>
    <lineage>
        <taxon>Bacteria</taxon>
        <taxon>Pseudomonadati</taxon>
        <taxon>Bacteroidota</taxon>
        <taxon>Cytophagia</taxon>
        <taxon>Cytophagales</taxon>
        <taxon>Cyclobacteriaceae</taxon>
        <taxon>Cyclobacterium</taxon>
    </lineage>
</organism>
<keyword evidence="2" id="KW-1185">Reference proteome</keyword>
<evidence type="ECO:0000313" key="1">
    <source>
        <dbReference type="EMBL" id="MDN3690489.1"/>
    </source>
</evidence>